<name>A0A1R4HJF5_9GAMM</name>
<protein>
    <submittedName>
        <fullName evidence="2">Uncharacterized protein</fullName>
    </submittedName>
</protein>
<proteinExistence type="predicted"/>
<reference evidence="3" key="1">
    <citation type="submission" date="2017-02" db="EMBL/GenBank/DDBJ databases">
        <authorList>
            <person name="Daims H."/>
        </authorList>
    </citation>
    <scope>NUCLEOTIDE SEQUENCE [LARGE SCALE GENOMIC DNA]</scope>
</reference>
<organism evidence="2 3">
    <name type="scientific">Crenothrix polyspora</name>
    <dbReference type="NCBI Taxonomy" id="360316"/>
    <lineage>
        <taxon>Bacteria</taxon>
        <taxon>Pseudomonadati</taxon>
        <taxon>Pseudomonadota</taxon>
        <taxon>Gammaproteobacteria</taxon>
        <taxon>Methylococcales</taxon>
        <taxon>Crenotrichaceae</taxon>
        <taxon>Crenothrix</taxon>
    </lineage>
</organism>
<dbReference type="EMBL" id="FUKJ01000450">
    <property type="protein sequence ID" value="SJM96020.1"/>
    <property type="molecule type" value="Genomic_DNA"/>
</dbReference>
<dbReference type="Proteomes" id="UP000195442">
    <property type="component" value="Unassembled WGS sequence"/>
</dbReference>
<dbReference type="AlphaFoldDB" id="A0A1R4HJF5"/>
<feature type="transmembrane region" description="Helical" evidence="1">
    <location>
        <begin position="20"/>
        <end position="41"/>
    </location>
</feature>
<evidence type="ECO:0000313" key="3">
    <source>
        <dbReference type="Proteomes" id="UP000195442"/>
    </source>
</evidence>
<keyword evidence="1" id="KW-1133">Transmembrane helix</keyword>
<keyword evidence="3" id="KW-1185">Reference proteome</keyword>
<evidence type="ECO:0000256" key="1">
    <source>
        <dbReference type="SAM" id="Phobius"/>
    </source>
</evidence>
<keyword evidence="1" id="KW-0812">Transmembrane</keyword>
<sequence>MVRQGSPERSRRAHHERITFNCPTLSLLGISVLPTLTILGFHT</sequence>
<evidence type="ECO:0000313" key="2">
    <source>
        <dbReference type="EMBL" id="SJM96020.1"/>
    </source>
</evidence>
<accession>A0A1R4HJF5</accession>
<keyword evidence="1" id="KW-0472">Membrane</keyword>
<gene>
    <name evidence="2" type="ORF">CRENPOLYSF2_830004</name>
</gene>